<comment type="caution">
    <text evidence="1">The sequence shown here is derived from an EMBL/GenBank/DDBJ whole genome shotgun (WGS) entry which is preliminary data.</text>
</comment>
<name>A1ZMP8_MICM2</name>
<evidence type="ECO:0000313" key="1">
    <source>
        <dbReference type="EMBL" id="EAY28428.1"/>
    </source>
</evidence>
<dbReference type="EMBL" id="AAWS01000016">
    <property type="protein sequence ID" value="EAY28428.1"/>
    <property type="molecule type" value="Genomic_DNA"/>
</dbReference>
<evidence type="ECO:0000313" key="2">
    <source>
        <dbReference type="Proteomes" id="UP000004095"/>
    </source>
</evidence>
<gene>
    <name evidence="1" type="ORF">M23134_03991</name>
</gene>
<sequence>MNFFTALFVVTQLFRKGFDFFYFFIFAQKQEDNCVGIYSLLPKGNLSLPKKIARYTFC</sequence>
<keyword evidence="2" id="KW-1185">Reference proteome</keyword>
<reference evidence="1 2" key="1">
    <citation type="submission" date="2007-01" db="EMBL/GenBank/DDBJ databases">
        <authorList>
            <person name="Haygood M."/>
            <person name="Podell S."/>
            <person name="Anderson C."/>
            <person name="Hopkinson B."/>
            <person name="Roe K."/>
            <person name="Barbeau K."/>
            <person name="Gaasterland T."/>
            <person name="Ferriera S."/>
            <person name="Johnson J."/>
            <person name="Kravitz S."/>
            <person name="Beeson K."/>
            <person name="Sutton G."/>
            <person name="Rogers Y.-H."/>
            <person name="Friedman R."/>
            <person name="Frazier M."/>
            <person name="Venter J.C."/>
        </authorList>
    </citation>
    <scope>NUCLEOTIDE SEQUENCE [LARGE SCALE GENOMIC DNA]</scope>
    <source>
        <strain evidence="1 2">ATCC 23134</strain>
    </source>
</reference>
<proteinExistence type="predicted"/>
<dbReference type="AlphaFoldDB" id="A1ZMP8"/>
<dbReference type="Proteomes" id="UP000004095">
    <property type="component" value="Unassembled WGS sequence"/>
</dbReference>
<protein>
    <submittedName>
        <fullName evidence="1">Uncharacterized protein</fullName>
    </submittedName>
</protein>
<organism evidence="1 2">
    <name type="scientific">Microscilla marina ATCC 23134</name>
    <dbReference type="NCBI Taxonomy" id="313606"/>
    <lineage>
        <taxon>Bacteria</taxon>
        <taxon>Pseudomonadati</taxon>
        <taxon>Bacteroidota</taxon>
        <taxon>Cytophagia</taxon>
        <taxon>Cytophagales</taxon>
        <taxon>Microscillaceae</taxon>
        <taxon>Microscilla</taxon>
    </lineage>
</organism>
<accession>A1ZMP8</accession>